<proteinExistence type="predicted"/>
<dbReference type="RefSeq" id="WP_352149919.1">
    <property type="nucleotide sequence ID" value="NZ_JBEOZY010000046.1"/>
</dbReference>
<dbReference type="EMBL" id="JBEOZY010000046">
    <property type="protein sequence ID" value="MER6168629.1"/>
    <property type="molecule type" value="Genomic_DNA"/>
</dbReference>
<reference evidence="2 3" key="1">
    <citation type="submission" date="2024-06" db="EMBL/GenBank/DDBJ databases">
        <title>The Natural Products Discovery Center: Release of the First 8490 Sequenced Strains for Exploring Actinobacteria Biosynthetic Diversity.</title>
        <authorList>
            <person name="Kalkreuter E."/>
            <person name="Kautsar S.A."/>
            <person name="Yang D."/>
            <person name="Bader C.D."/>
            <person name="Teijaro C.N."/>
            <person name="Fluegel L."/>
            <person name="Davis C.M."/>
            <person name="Simpson J.R."/>
            <person name="Lauterbach L."/>
            <person name="Steele A.D."/>
            <person name="Gui C."/>
            <person name="Meng S."/>
            <person name="Li G."/>
            <person name="Viehrig K."/>
            <person name="Ye F."/>
            <person name="Su P."/>
            <person name="Kiefer A.F."/>
            <person name="Nichols A."/>
            <person name="Cepeda A.J."/>
            <person name="Yan W."/>
            <person name="Fan B."/>
            <person name="Jiang Y."/>
            <person name="Adhikari A."/>
            <person name="Zheng C.-J."/>
            <person name="Schuster L."/>
            <person name="Cowan T.M."/>
            <person name="Smanski M.J."/>
            <person name="Chevrette M.G."/>
            <person name="De Carvalho L.P.S."/>
            <person name="Shen B."/>
        </authorList>
    </citation>
    <scope>NUCLEOTIDE SEQUENCE [LARGE SCALE GENOMIC DNA]</scope>
    <source>
        <strain evidence="2 3">NPDC001615</strain>
    </source>
</reference>
<feature type="transmembrane region" description="Helical" evidence="1">
    <location>
        <begin position="92"/>
        <end position="109"/>
    </location>
</feature>
<keyword evidence="3" id="KW-1185">Reference proteome</keyword>
<keyword evidence="1" id="KW-0472">Membrane</keyword>
<evidence type="ECO:0000256" key="1">
    <source>
        <dbReference type="SAM" id="Phobius"/>
    </source>
</evidence>
<dbReference type="Proteomes" id="UP001496720">
    <property type="component" value="Unassembled WGS sequence"/>
</dbReference>
<evidence type="ECO:0000313" key="2">
    <source>
        <dbReference type="EMBL" id="MER6168629.1"/>
    </source>
</evidence>
<feature type="transmembrane region" description="Helical" evidence="1">
    <location>
        <begin position="62"/>
        <end position="80"/>
    </location>
</feature>
<feature type="transmembrane region" description="Helical" evidence="1">
    <location>
        <begin position="9"/>
        <end position="27"/>
    </location>
</feature>
<evidence type="ECO:0000313" key="3">
    <source>
        <dbReference type="Proteomes" id="UP001496720"/>
    </source>
</evidence>
<accession>A0ABV1T4W7</accession>
<organism evidence="2 3">
    <name type="scientific">Streptomyces violaceorubidus</name>
    <dbReference type="NCBI Taxonomy" id="284042"/>
    <lineage>
        <taxon>Bacteria</taxon>
        <taxon>Bacillati</taxon>
        <taxon>Actinomycetota</taxon>
        <taxon>Actinomycetes</taxon>
        <taxon>Kitasatosporales</taxon>
        <taxon>Streptomycetaceae</taxon>
        <taxon>Streptomyces</taxon>
    </lineage>
</organism>
<comment type="caution">
    <text evidence="2">The sequence shown here is derived from an EMBL/GenBank/DDBJ whole genome shotgun (WGS) entry which is preliminary data.</text>
</comment>
<gene>
    <name evidence="2" type="ORF">ABT188_29440</name>
</gene>
<name>A0ABV1T4W7_9ACTN</name>
<keyword evidence="1" id="KW-1133">Transmembrane helix</keyword>
<feature type="transmembrane region" description="Helical" evidence="1">
    <location>
        <begin position="33"/>
        <end position="55"/>
    </location>
</feature>
<dbReference type="NCBIfam" id="NF041646">
    <property type="entry name" value="VC0807_fam"/>
    <property type="match status" value="1"/>
</dbReference>
<feature type="transmembrane region" description="Helical" evidence="1">
    <location>
        <begin position="177"/>
        <end position="198"/>
    </location>
</feature>
<protein>
    <submittedName>
        <fullName evidence="2">VC0807 family protein</fullName>
    </submittedName>
</protein>
<keyword evidence="1" id="KW-0812">Transmembrane</keyword>
<sequence>MTKPRKSRTFVSLLLDVGVPVGSYYLLKGAFGMSAVAALGWSSVVPVLRTGWGVLRQREVNALPLLILLANLVGLLLGFGTGDARLLLAKDSAVTILVGFALLGSVLLGRPMMTATLKPWLVKEDAGRELAWVRLRRESAAFRRAELRFSAVWGIAFVGECAVRIVGVYTLPVDTMVWLGTVVMIATMVLAFVVSGALGAGPMVHMIGAAVRSAEPVEPLVPVDAGGAVPEAEKNSSLVVSTHG</sequence>
<feature type="transmembrane region" description="Helical" evidence="1">
    <location>
        <begin position="151"/>
        <end position="171"/>
    </location>
</feature>